<dbReference type="KEGG" id="smo:SELMODRAFT_416273"/>
<dbReference type="InParanoid" id="D8RYS0"/>
<protein>
    <submittedName>
        <fullName evidence="1">Uncharacterized protein</fullName>
    </submittedName>
</protein>
<evidence type="ECO:0000313" key="2">
    <source>
        <dbReference type="Proteomes" id="UP000001514"/>
    </source>
</evidence>
<sequence>MISVASVARLELRAGVGVAQASAAGLQLRAVGEGVKLAIIRNSLCSKDGSCQEKNVWISEGSLCWVKVDDGMLGEFVLGSPADLFYVVIMKETDLSPNKMPPPSDACDLAGGCQIHEGALLHKIPDEIEKVAGAAYEDEMCFISFGDIAAMEADKVVKLRSSAGVTLAVSSECLLQYLQLEFERGVGLLEVEIHKVGRLTKGMWLASLVRSNADADGFSRLYFVWTAANRAHLESKRELEANQELYMKVLAFIKDLELYSRNKGSEERINSHPPTAAAFFLESRTLNAMVSTKGVPMQAALEQKFRSSPDLLGICLHSTVVPELRRLFSIPREVTESKMAKDFHVKLSKSMPWRRQAI</sequence>
<dbReference type="Proteomes" id="UP000001514">
    <property type="component" value="Unassembled WGS sequence"/>
</dbReference>
<gene>
    <name evidence="1" type="ORF">SELMODRAFT_416273</name>
</gene>
<name>D8RYS0_SELML</name>
<dbReference type="Gramene" id="EFJ22481">
    <property type="protein sequence ID" value="EFJ22481"/>
    <property type="gene ID" value="SELMODRAFT_416273"/>
</dbReference>
<reference evidence="1 2" key="1">
    <citation type="journal article" date="2011" name="Science">
        <title>The Selaginella genome identifies genetic changes associated with the evolution of vascular plants.</title>
        <authorList>
            <person name="Banks J.A."/>
            <person name="Nishiyama T."/>
            <person name="Hasebe M."/>
            <person name="Bowman J.L."/>
            <person name="Gribskov M."/>
            <person name="dePamphilis C."/>
            <person name="Albert V.A."/>
            <person name="Aono N."/>
            <person name="Aoyama T."/>
            <person name="Ambrose B.A."/>
            <person name="Ashton N.W."/>
            <person name="Axtell M.J."/>
            <person name="Barker E."/>
            <person name="Barker M.S."/>
            <person name="Bennetzen J.L."/>
            <person name="Bonawitz N.D."/>
            <person name="Chapple C."/>
            <person name="Cheng C."/>
            <person name="Correa L.G."/>
            <person name="Dacre M."/>
            <person name="DeBarry J."/>
            <person name="Dreyer I."/>
            <person name="Elias M."/>
            <person name="Engstrom E.M."/>
            <person name="Estelle M."/>
            <person name="Feng L."/>
            <person name="Finet C."/>
            <person name="Floyd S.K."/>
            <person name="Frommer W.B."/>
            <person name="Fujita T."/>
            <person name="Gramzow L."/>
            <person name="Gutensohn M."/>
            <person name="Harholt J."/>
            <person name="Hattori M."/>
            <person name="Heyl A."/>
            <person name="Hirai T."/>
            <person name="Hiwatashi Y."/>
            <person name="Ishikawa M."/>
            <person name="Iwata M."/>
            <person name="Karol K.G."/>
            <person name="Koehler B."/>
            <person name="Kolukisaoglu U."/>
            <person name="Kubo M."/>
            <person name="Kurata T."/>
            <person name="Lalonde S."/>
            <person name="Li K."/>
            <person name="Li Y."/>
            <person name="Litt A."/>
            <person name="Lyons E."/>
            <person name="Manning G."/>
            <person name="Maruyama T."/>
            <person name="Michael T.P."/>
            <person name="Mikami K."/>
            <person name="Miyazaki S."/>
            <person name="Morinaga S."/>
            <person name="Murata T."/>
            <person name="Mueller-Roeber B."/>
            <person name="Nelson D.R."/>
            <person name="Obara M."/>
            <person name="Oguri Y."/>
            <person name="Olmstead R.G."/>
            <person name="Onodera N."/>
            <person name="Petersen B.L."/>
            <person name="Pils B."/>
            <person name="Prigge M."/>
            <person name="Rensing S.A."/>
            <person name="Riano-Pachon D.M."/>
            <person name="Roberts A.W."/>
            <person name="Sato Y."/>
            <person name="Scheller H.V."/>
            <person name="Schulz B."/>
            <person name="Schulz C."/>
            <person name="Shakirov E.V."/>
            <person name="Shibagaki N."/>
            <person name="Shinohara N."/>
            <person name="Shippen D.E."/>
            <person name="Soerensen I."/>
            <person name="Sotooka R."/>
            <person name="Sugimoto N."/>
            <person name="Sugita M."/>
            <person name="Sumikawa N."/>
            <person name="Tanurdzic M."/>
            <person name="Theissen G."/>
            <person name="Ulvskov P."/>
            <person name="Wakazuki S."/>
            <person name="Weng J.K."/>
            <person name="Willats W.W."/>
            <person name="Wipf D."/>
            <person name="Wolf P.G."/>
            <person name="Yang L."/>
            <person name="Zimmer A.D."/>
            <person name="Zhu Q."/>
            <person name="Mitros T."/>
            <person name="Hellsten U."/>
            <person name="Loque D."/>
            <person name="Otillar R."/>
            <person name="Salamov A."/>
            <person name="Schmutz J."/>
            <person name="Shapiro H."/>
            <person name="Lindquist E."/>
            <person name="Lucas S."/>
            <person name="Rokhsar D."/>
            <person name="Grigoriev I.V."/>
        </authorList>
    </citation>
    <scope>NUCLEOTIDE SEQUENCE [LARGE SCALE GENOMIC DNA]</scope>
</reference>
<evidence type="ECO:0000313" key="1">
    <source>
        <dbReference type="EMBL" id="EFJ22481.1"/>
    </source>
</evidence>
<organism evidence="2">
    <name type="scientific">Selaginella moellendorffii</name>
    <name type="common">Spikemoss</name>
    <dbReference type="NCBI Taxonomy" id="88036"/>
    <lineage>
        <taxon>Eukaryota</taxon>
        <taxon>Viridiplantae</taxon>
        <taxon>Streptophyta</taxon>
        <taxon>Embryophyta</taxon>
        <taxon>Tracheophyta</taxon>
        <taxon>Lycopodiopsida</taxon>
        <taxon>Selaginellales</taxon>
        <taxon>Selaginellaceae</taxon>
        <taxon>Selaginella</taxon>
    </lineage>
</organism>
<keyword evidence="2" id="KW-1185">Reference proteome</keyword>
<dbReference type="EMBL" id="GL377595">
    <property type="protein sequence ID" value="EFJ22481.1"/>
    <property type="molecule type" value="Genomic_DNA"/>
</dbReference>
<accession>D8RYS0</accession>
<dbReference type="AlphaFoldDB" id="D8RYS0"/>
<proteinExistence type="predicted"/>
<dbReference type="HOGENOM" id="CLU_774765_0_0_1"/>